<feature type="region of interest" description="Disordered" evidence="1">
    <location>
        <begin position="57"/>
        <end position="81"/>
    </location>
</feature>
<reference evidence="3 4" key="1">
    <citation type="submission" date="2009-11" db="EMBL/GenBank/DDBJ databases">
        <title>Annotation of Allomyces macrogynus ATCC 38327.</title>
        <authorList>
            <consortium name="The Broad Institute Genome Sequencing Platform"/>
            <person name="Russ C."/>
            <person name="Cuomo C."/>
            <person name="Burger G."/>
            <person name="Gray M.W."/>
            <person name="Holland P.W.H."/>
            <person name="King N."/>
            <person name="Lang F.B.F."/>
            <person name="Roger A.J."/>
            <person name="Ruiz-Trillo I."/>
            <person name="Young S.K."/>
            <person name="Zeng Q."/>
            <person name="Gargeya S."/>
            <person name="Fitzgerald M."/>
            <person name="Haas B."/>
            <person name="Abouelleil A."/>
            <person name="Alvarado L."/>
            <person name="Arachchi H.M."/>
            <person name="Berlin A."/>
            <person name="Chapman S.B."/>
            <person name="Gearin G."/>
            <person name="Goldberg J."/>
            <person name="Griggs A."/>
            <person name="Gujja S."/>
            <person name="Hansen M."/>
            <person name="Heiman D."/>
            <person name="Howarth C."/>
            <person name="Larimer J."/>
            <person name="Lui A."/>
            <person name="MacDonald P.J.P."/>
            <person name="McCowen C."/>
            <person name="Montmayeur A."/>
            <person name="Murphy C."/>
            <person name="Neiman D."/>
            <person name="Pearson M."/>
            <person name="Priest M."/>
            <person name="Roberts A."/>
            <person name="Saif S."/>
            <person name="Shea T."/>
            <person name="Sisk P."/>
            <person name="Stolte C."/>
            <person name="Sykes S."/>
            <person name="Wortman J."/>
            <person name="Nusbaum C."/>
            <person name="Birren B."/>
        </authorList>
    </citation>
    <scope>NUCLEOTIDE SEQUENCE [LARGE SCALE GENOMIC DNA]</scope>
    <source>
        <strain evidence="3 4">ATCC 38327</strain>
    </source>
</reference>
<evidence type="ECO:0000256" key="1">
    <source>
        <dbReference type="SAM" id="MobiDB-lite"/>
    </source>
</evidence>
<accession>A0A0L0S8Q7</accession>
<name>A0A0L0S8Q7_ALLM3</name>
<evidence type="ECO:0000313" key="4">
    <source>
        <dbReference type="Proteomes" id="UP000054350"/>
    </source>
</evidence>
<evidence type="ECO:0000313" key="3">
    <source>
        <dbReference type="EMBL" id="KNE58862.1"/>
    </source>
</evidence>
<keyword evidence="2" id="KW-0472">Membrane</keyword>
<dbReference type="VEuPathDB" id="FungiDB:AMAG_04400"/>
<keyword evidence="2" id="KW-1133">Transmembrane helix</keyword>
<gene>
    <name evidence="3" type="ORF">AMAG_04400</name>
</gene>
<feature type="compositionally biased region" description="Low complexity" evidence="1">
    <location>
        <begin position="63"/>
        <end position="72"/>
    </location>
</feature>
<dbReference type="EMBL" id="GG745333">
    <property type="protein sequence ID" value="KNE58862.1"/>
    <property type="molecule type" value="Genomic_DNA"/>
</dbReference>
<protein>
    <submittedName>
        <fullName evidence="3">Uncharacterized protein</fullName>
    </submittedName>
</protein>
<organism evidence="3 4">
    <name type="scientific">Allomyces macrogynus (strain ATCC 38327)</name>
    <name type="common">Allomyces javanicus var. macrogynus</name>
    <dbReference type="NCBI Taxonomy" id="578462"/>
    <lineage>
        <taxon>Eukaryota</taxon>
        <taxon>Fungi</taxon>
        <taxon>Fungi incertae sedis</taxon>
        <taxon>Blastocladiomycota</taxon>
        <taxon>Blastocladiomycetes</taxon>
        <taxon>Blastocladiales</taxon>
        <taxon>Blastocladiaceae</taxon>
        <taxon>Allomyces</taxon>
    </lineage>
</organism>
<sequence length="379" mass="39847">MRMAEPKKNYEACMRHANSRRVSRTSLTPHVVIKLRLSPSFLHFLVAPLSFSPRTGRFPEPSPTRFSPPSSTCCKPLKRSQRPSTRQLSAMPFIYRPRSRCPPALLALFVAVAAIAVVFLAAVAAAMPATTAPRTVFKRPPAAAARRVVKVVRAASPPALTTRRTVKTVPHTVPKLAQPRRVVKVVHVAPSSAKSATRPVAKAAAVAAPRRIVQAPQVPSAKPAVRPMVEAAVRSSAARAGFASYFDPSQVGTAALPGTSACPASTASPESAATLPAVAVSSMDASAAAPCGSCLRACYTGANRTFVCRTYRVAYICAQCRQSNLNVVQAGFPNSVTAIGGVAEAKWYPVACDAAATTTKVMGPPATSAAVRAARETTR</sequence>
<feature type="transmembrane region" description="Helical" evidence="2">
    <location>
        <begin position="104"/>
        <end position="127"/>
    </location>
</feature>
<reference evidence="4" key="2">
    <citation type="submission" date="2009-11" db="EMBL/GenBank/DDBJ databases">
        <title>The Genome Sequence of Allomyces macrogynus strain ATCC 38327.</title>
        <authorList>
            <consortium name="The Broad Institute Genome Sequencing Platform"/>
            <person name="Russ C."/>
            <person name="Cuomo C."/>
            <person name="Shea T."/>
            <person name="Young S.K."/>
            <person name="Zeng Q."/>
            <person name="Koehrsen M."/>
            <person name="Haas B."/>
            <person name="Borodovsky M."/>
            <person name="Guigo R."/>
            <person name="Alvarado L."/>
            <person name="Berlin A."/>
            <person name="Borenstein D."/>
            <person name="Chen Z."/>
            <person name="Engels R."/>
            <person name="Freedman E."/>
            <person name="Gellesch M."/>
            <person name="Goldberg J."/>
            <person name="Griggs A."/>
            <person name="Gujja S."/>
            <person name="Heiman D."/>
            <person name="Hepburn T."/>
            <person name="Howarth C."/>
            <person name="Jen D."/>
            <person name="Larson L."/>
            <person name="Lewis B."/>
            <person name="Mehta T."/>
            <person name="Park D."/>
            <person name="Pearson M."/>
            <person name="Roberts A."/>
            <person name="Saif S."/>
            <person name="Shenoy N."/>
            <person name="Sisk P."/>
            <person name="Stolte C."/>
            <person name="Sykes S."/>
            <person name="Walk T."/>
            <person name="White J."/>
            <person name="Yandava C."/>
            <person name="Burger G."/>
            <person name="Gray M.W."/>
            <person name="Holland P.W.H."/>
            <person name="King N."/>
            <person name="Lang F.B.F."/>
            <person name="Roger A.J."/>
            <person name="Ruiz-Trillo I."/>
            <person name="Lander E."/>
            <person name="Nusbaum C."/>
        </authorList>
    </citation>
    <scope>NUCLEOTIDE SEQUENCE [LARGE SCALE GENOMIC DNA]</scope>
    <source>
        <strain evidence="4">ATCC 38327</strain>
    </source>
</reference>
<keyword evidence="4" id="KW-1185">Reference proteome</keyword>
<evidence type="ECO:0000256" key="2">
    <source>
        <dbReference type="SAM" id="Phobius"/>
    </source>
</evidence>
<dbReference type="Proteomes" id="UP000054350">
    <property type="component" value="Unassembled WGS sequence"/>
</dbReference>
<keyword evidence="2" id="KW-0812">Transmembrane</keyword>
<proteinExistence type="predicted"/>
<dbReference type="AlphaFoldDB" id="A0A0L0S8Q7"/>